<organism evidence="2 3">
    <name type="scientific">Diabrotica balteata</name>
    <name type="common">Banded cucumber beetle</name>
    <dbReference type="NCBI Taxonomy" id="107213"/>
    <lineage>
        <taxon>Eukaryota</taxon>
        <taxon>Metazoa</taxon>
        <taxon>Ecdysozoa</taxon>
        <taxon>Arthropoda</taxon>
        <taxon>Hexapoda</taxon>
        <taxon>Insecta</taxon>
        <taxon>Pterygota</taxon>
        <taxon>Neoptera</taxon>
        <taxon>Endopterygota</taxon>
        <taxon>Coleoptera</taxon>
        <taxon>Polyphaga</taxon>
        <taxon>Cucujiformia</taxon>
        <taxon>Chrysomeloidea</taxon>
        <taxon>Chrysomelidae</taxon>
        <taxon>Galerucinae</taxon>
        <taxon>Diabroticina</taxon>
        <taxon>Diabroticites</taxon>
        <taxon>Diabrotica</taxon>
    </lineage>
</organism>
<gene>
    <name evidence="2" type="ORF">DIABBA_LOCUS5059</name>
</gene>
<evidence type="ECO:0000313" key="2">
    <source>
        <dbReference type="EMBL" id="CAG9831473.1"/>
    </source>
</evidence>
<sequence>MGISATEVKLLILPFLLSIGLCDVQFLIPEEHTPPPPPKPYAFGYAAGRFPGHIDRTHSEVSDGSGLVQDQLPSDTLTSPTHNLFFITYYPWRPPGKPTIHFKKLELTNYLISYIHPSNLSLYTPISPLSKFSANQKFAYHSPHKIRNTSKLS</sequence>
<reference evidence="2" key="1">
    <citation type="submission" date="2022-01" db="EMBL/GenBank/DDBJ databases">
        <authorList>
            <person name="King R."/>
        </authorList>
    </citation>
    <scope>NUCLEOTIDE SEQUENCE</scope>
</reference>
<evidence type="ECO:0000313" key="3">
    <source>
        <dbReference type="Proteomes" id="UP001153709"/>
    </source>
</evidence>
<dbReference type="OrthoDB" id="6358661at2759"/>
<protein>
    <submittedName>
        <fullName evidence="2">Uncharacterized protein</fullName>
    </submittedName>
</protein>
<name>A0A9N9T030_DIABA</name>
<accession>A0A9N9T030</accession>
<feature type="chain" id="PRO_5040413434" evidence="1">
    <location>
        <begin position="23"/>
        <end position="153"/>
    </location>
</feature>
<keyword evidence="1" id="KW-0732">Signal</keyword>
<dbReference type="AlphaFoldDB" id="A0A9N9T030"/>
<feature type="signal peptide" evidence="1">
    <location>
        <begin position="1"/>
        <end position="22"/>
    </location>
</feature>
<proteinExistence type="predicted"/>
<keyword evidence="3" id="KW-1185">Reference proteome</keyword>
<dbReference type="EMBL" id="OU898278">
    <property type="protein sequence ID" value="CAG9831473.1"/>
    <property type="molecule type" value="Genomic_DNA"/>
</dbReference>
<dbReference type="Proteomes" id="UP001153709">
    <property type="component" value="Chromosome 3"/>
</dbReference>
<evidence type="ECO:0000256" key="1">
    <source>
        <dbReference type="SAM" id="SignalP"/>
    </source>
</evidence>